<evidence type="ECO:0000313" key="1">
    <source>
        <dbReference type="EMBL" id="CAI9086041.1"/>
    </source>
</evidence>
<name>A0ABM9IEC3_9BACT</name>
<gene>
    <name evidence="1" type="ORF">MFUM_1713</name>
</gene>
<proteinExistence type="predicted"/>
<keyword evidence="2" id="KW-1185">Reference proteome</keyword>
<accession>A0ABM9IEC3</accession>
<reference evidence="1" key="1">
    <citation type="submission" date="2023-03" db="EMBL/GenBank/DDBJ databases">
        <authorList>
            <person name="Cremers G."/>
            <person name="Picone N."/>
        </authorList>
    </citation>
    <scope>NUCLEOTIDE SEQUENCE</scope>
    <source>
        <strain evidence="1">Sample_alias</strain>
    </source>
</reference>
<protein>
    <submittedName>
        <fullName evidence="1">Uncharacterized protein</fullName>
    </submittedName>
</protein>
<organism evidence="1 2">
    <name type="scientific">Candidatus Methylacidiphilum fumarolicum</name>
    <dbReference type="NCBI Taxonomy" id="591154"/>
    <lineage>
        <taxon>Bacteria</taxon>
        <taxon>Pseudomonadati</taxon>
        <taxon>Verrucomicrobiota</taxon>
        <taxon>Methylacidiphilae</taxon>
        <taxon>Methylacidiphilales</taxon>
        <taxon>Methylacidiphilaceae</taxon>
        <taxon>Methylacidiphilum (ex Ratnadevi et al. 2023)</taxon>
    </lineage>
</organism>
<evidence type="ECO:0000313" key="2">
    <source>
        <dbReference type="Proteomes" id="UP001161497"/>
    </source>
</evidence>
<dbReference type="EMBL" id="OX458932">
    <property type="protein sequence ID" value="CAI9086041.1"/>
    <property type="molecule type" value="Genomic_DNA"/>
</dbReference>
<dbReference type="Proteomes" id="UP001161497">
    <property type="component" value="Chromosome"/>
</dbReference>
<sequence length="52" mass="6069">MMRKLLATPLLTEKGPNFFCGRKHKKAIFRIGFFSRESFGKKIDEFLLILGH</sequence>